<dbReference type="Proteomes" id="UP001564760">
    <property type="component" value="Unassembled WGS sequence"/>
</dbReference>
<name>A0ABV4BY90_9MYCO</name>
<evidence type="ECO:0000313" key="1">
    <source>
        <dbReference type="EMBL" id="MEY8015259.1"/>
    </source>
</evidence>
<reference evidence="1 2" key="1">
    <citation type="submission" date="2024-08" db="EMBL/GenBank/DDBJ databases">
        <title>Mycobacterium servetensis sp. nov., a novel rapid-growing mycobacterial species recovered from a human patient in Zaragoza, Spain.</title>
        <authorList>
            <person name="Tristancho-Baro A.I."/>
            <person name="Buenestado-Serrano S."/>
            <person name="Garcia De Viedma D."/>
            <person name="Milagro-Beamonte A."/>
            <person name="Burillo N."/>
            <person name="Sanz S."/>
            <person name="Lopez-Calleja A.I."/>
            <person name="Penas-Utrilla D."/>
            <person name="Guardingo M."/>
            <person name="Garcia M.J."/>
            <person name="Vinuelas-Bayon J."/>
        </authorList>
    </citation>
    <scope>NUCLEOTIDE SEQUENCE [LARGE SCALE GENOMIC DNA]</scope>
    <source>
        <strain evidence="2">HUMS_12744610</strain>
    </source>
</reference>
<keyword evidence="2" id="KW-1185">Reference proteome</keyword>
<evidence type="ECO:0000313" key="2">
    <source>
        <dbReference type="Proteomes" id="UP001564760"/>
    </source>
</evidence>
<gene>
    <name evidence="1" type="ORF">AB8998_09655</name>
</gene>
<sequence length="62" mass="7105">MDAQTAQQRYIETTALQGALQGMSDDDPRRRFRHDPLMALINQAHRARTDHDGGMNYMSVPF</sequence>
<organism evidence="1 2">
    <name type="scientific">Mycobacterium servetii</name>
    <dbReference type="NCBI Taxonomy" id="3237418"/>
    <lineage>
        <taxon>Bacteria</taxon>
        <taxon>Bacillati</taxon>
        <taxon>Actinomycetota</taxon>
        <taxon>Actinomycetes</taxon>
        <taxon>Mycobacteriales</taxon>
        <taxon>Mycobacteriaceae</taxon>
        <taxon>Mycobacterium</taxon>
    </lineage>
</organism>
<comment type="caution">
    <text evidence="1">The sequence shown here is derived from an EMBL/GenBank/DDBJ whole genome shotgun (WGS) entry which is preliminary data.</text>
</comment>
<dbReference type="RefSeq" id="WP_369737685.1">
    <property type="nucleotide sequence ID" value="NZ_JBGEDP010000001.1"/>
</dbReference>
<proteinExistence type="predicted"/>
<accession>A0ABV4BY90</accession>
<dbReference type="EMBL" id="JBGEDP010000001">
    <property type="protein sequence ID" value="MEY8015259.1"/>
    <property type="molecule type" value="Genomic_DNA"/>
</dbReference>
<protein>
    <submittedName>
        <fullName evidence="1">Uncharacterized protein</fullName>
    </submittedName>
</protein>